<evidence type="ECO:0000256" key="5">
    <source>
        <dbReference type="ARBA" id="ARBA00023163"/>
    </source>
</evidence>
<evidence type="ECO:0000256" key="6">
    <source>
        <dbReference type="ARBA" id="ARBA00023242"/>
    </source>
</evidence>
<dbReference type="Pfam" id="PF03634">
    <property type="entry name" value="TCP"/>
    <property type="match status" value="1"/>
</dbReference>
<dbReference type="InterPro" id="IPR017888">
    <property type="entry name" value="CYC/TB1_R_domain"/>
</dbReference>
<name>A0AAD8M5N4_9APIA</name>
<accession>A0AAD8M5N4</accession>
<evidence type="ECO:0000313" key="9">
    <source>
        <dbReference type="EMBL" id="KAK1363075.1"/>
    </source>
</evidence>
<evidence type="ECO:0000259" key="8">
    <source>
        <dbReference type="PROSITE" id="PS51370"/>
    </source>
</evidence>
<dbReference type="PROSITE" id="PS51370">
    <property type="entry name" value="R"/>
    <property type="match status" value="1"/>
</dbReference>
<keyword evidence="2" id="KW-0217">Developmental protein</keyword>
<evidence type="ECO:0000256" key="3">
    <source>
        <dbReference type="ARBA" id="ARBA00023015"/>
    </source>
</evidence>
<keyword evidence="6" id="KW-0539">Nucleus</keyword>
<evidence type="ECO:0000256" key="1">
    <source>
        <dbReference type="ARBA" id="ARBA00004123"/>
    </source>
</evidence>
<reference evidence="9" key="2">
    <citation type="submission" date="2023-05" db="EMBL/GenBank/DDBJ databases">
        <authorList>
            <person name="Schelkunov M.I."/>
        </authorList>
    </citation>
    <scope>NUCLEOTIDE SEQUENCE</scope>
    <source>
        <strain evidence="9">Hsosn_3</strain>
        <tissue evidence="9">Leaf</tissue>
    </source>
</reference>
<dbReference type="GO" id="GO:2000032">
    <property type="term" value="P:regulation of secondary shoot formation"/>
    <property type="evidence" value="ECO:0007669"/>
    <property type="project" value="TreeGrafter"/>
</dbReference>
<evidence type="ECO:0008006" key="11">
    <source>
        <dbReference type="Google" id="ProtNLM"/>
    </source>
</evidence>
<evidence type="ECO:0000256" key="4">
    <source>
        <dbReference type="ARBA" id="ARBA00023125"/>
    </source>
</evidence>
<dbReference type="GO" id="GO:0003700">
    <property type="term" value="F:DNA-binding transcription factor activity"/>
    <property type="evidence" value="ECO:0007669"/>
    <property type="project" value="InterPro"/>
</dbReference>
<gene>
    <name evidence="9" type="ORF">POM88_038636</name>
</gene>
<keyword evidence="3" id="KW-0805">Transcription regulation</keyword>
<evidence type="ECO:0000313" key="10">
    <source>
        <dbReference type="Proteomes" id="UP001237642"/>
    </source>
</evidence>
<dbReference type="InterPro" id="IPR017887">
    <property type="entry name" value="TF_TCP_subgr"/>
</dbReference>
<keyword evidence="4" id="KW-0238">DNA-binding</keyword>
<feature type="domain" description="TCP" evidence="7">
    <location>
        <begin position="97"/>
        <end position="155"/>
    </location>
</feature>
<dbReference type="AlphaFoldDB" id="A0AAD8M5N4"/>
<comment type="subcellular location">
    <subcellularLocation>
        <location evidence="1">Nucleus</location>
    </subcellularLocation>
</comment>
<dbReference type="EMBL" id="JAUIZM010000009">
    <property type="protein sequence ID" value="KAK1363075.1"/>
    <property type="molecule type" value="Genomic_DNA"/>
</dbReference>
<dbReference type="GO" id="GO:0005634">
    <property type="term" value="C:nucleus"/>
    <property type="evidence" value="ECO:0007669"/>
    <property type="project" value="UniProtKB-SubCell"/>
</dbReference>
<sequence length="277" mass="31739">MLSSSTSNITNNEPPFQIPSVFGNEDDTFVHQDLTTQNHFFPNVAIGNVVDFPPSNYSSHDISSNLDHKNKGNPLICDPLLISLLRPRWKKPDAVINKQRHRKIVTAQGSRDRRVRLSIQIARRFFDLQDNLGYDKASQTISWLLDKSKLAIEEIAKMKNSCCTVAANELEKDMEAAELGDCLKRNSSVSSSTSSVAKEIEIAMQQHSIYLAKELRAKARERARERTKAKMRVHQQQAMDVIRIRLKTLHVSRINFYEQALPEQLNMKQTLGWIYKY</sequence>
<dbReference type="PROSITE" id="PS51369">
    <property type="entry name" value="TCP"/>
    <property type="match status" value="1"/>
</dbReference>
<comment type="caution">
    <text evidence="9">The sequence shown here is derived from an EMBL/GenBank/DDBJ whole genome shotgun (WGS) entry which is preliminary data.</text>
</comment>
<evidence type="ECO:0000259" key="7">
    <source>
        <dbReference type="PROSITE" id="PS51369"/>
    </source>
</evidence>
<dbReference type="Proteomes" id="UP001237642">
    <property type="component" value="Unassembled WGS sequence"/>
</dbReference>
<reference evidence="9" key="1">
    <citation type="submission" date="2023-02" db="EMBL/GenBank/DDBJ databases">
        <title>Genome of toxic invasive species Heracleum sosnowskyi carries increased number of genes despite the absence of recent whole-genome duplications.</title>
        <authorList>
            <person name="Schelkunov M."/>
            <person name="Shtratnikova V."/>
            <person name="Makarenko M."/>
            <person name="Klepikova A."/>
            <person name="Omelchenko D."/>
            <person name="Novikova G."/>
            <person name="Obukhova E."/>
            <person name="Bogdanov V."/>
            <person name="Penin A."/>
            <person name="Logacheva M."/>
        </authorList>
    </citation>
    <scope>NUCLEOTIDE SEQUENCE</scope>
    <source>
        <strain evidence="9">Hsosn_3</strain>
        <tissue evidence="9">Leaf</tissue>
    </source>
</reference>
<keyword evidence="10" id="KW-1185">Reference proteome</keyword>
<organism evidence="9 10">
    <name type="scientific">Heracleum sosnowskyi</name>
    <dbReference type="NCBI Taxonomy" id="360622"/>
    <lineage>
        <taxon>Eukaryota</taxon>
        <taxon>Viridiplantae</taxon>
        <taxon>Streptophyta</taxon>
        <taxon>Embryophyta</taxon>
        <taxon>Tracheophyta</taxon>
        <taxon>Spermatophyta</taxon>
        <taxon>Magnoliopsida</taxon>
        <taxon>eudicotyledons</taxon>
        <taxon>Gunneridae</taxon>
        <taxon>Pentapetalae</taxon>
        <taxon>asterids</taxon>
        <taxon>campanulids</taxon>
        <taxon>Apiales</taxon>
        <taxon>Apiaceae</taxon>
        <taxon>Apioideae</taxon>
        <taxon>apioid superclade</taxon>
        <taxon>Tordylieae</taxon>
        <taxon>Tordyliinae</taxon>
        <taxon>Heracleum</taxon>
    </lineage>
</organism>
<dbReference type="InterPro" id="IPR005333">
    <property type="entry name" value="Transcription_factor_TCP"/>
</dbReference>
<feature type="domain" description="R" evidence="8">
    <location>
        <begin position="213"/>
        <end position="230"/>
    </location>
</feature>
<proteinExistence type="predicted"/>
<dbReference type="PANTHER" id="PTHR31072:SF224">
    <property type="entry name" value="TRANSCRIPTION FACTOR TCP1"/>
    <property type="match status" value="1"/>
</dbReference>
<dbReference type="GO" id="GO:0043565">
    <property type="term" value="F:sequence-specific DNA binding"/>
    <property type="evidence" value="ECO:0007669"/>
    <property type="project" value="TreeGrafter"/>
</dbReference>
<protein>
    <recommendedName>
        <fullName evidence="11">Cycloidea-like protein</fullName>
    </recommendedName>
</protein>
<keyword evidence="5" id="KW-0804">Transcription</keyword>
<dbReference type="PANTHER" id="PTHR31072">
    <property type="entry name" value="TRANSCRIPTION FACTOR TCP4-RELATED"/>
    <property type="match status" value="1"/>
</dbReference>
<evidence type="ECO:0000256" key="2">
    <source>
        <dbReference type="ARBA" id="ARBA00022473"/>
    </source>
</evidence>